<comment type="caution">
    <text evidence="1">The sequence shown here is derived from an EMBL/GenBank/DDBJ whole genome shotgun (WGS) entry which is preliminary data.</text>
</comment>
<dbReference type="Proteomes" id="UP000287651">
    <property type="component" value="Unassembled WGS sequence"/>
</dbReference>
<gene>
    <name evidence="1" type="ORF">B296_00006244</name>
</gene>
<organism evidence="1 2">
    <name type="scientific">Ensete ventricosum</name>
    <name type="common">Abyssinian banana</name>
    <name type="synonym">Musa ensete</name>
    <dbReference type="NCBI Taxonomy" id="4639"/>
    <lineage>
        <taxon>Eukaryota</taxon>
        <taxon>Viridiplantae</taxon>
        <taxon>Streptophyta</taxon>
        <taxon>Embryophyta</taxon>
        <taxon>Tracheophyta</taxon>
        <taxon>Spermatophyta</taxon>
        <taxon>Magnoliopsida</taxon>
        <taxon>Liliopsida</taxon>
        <taxon>Zingiberales</taxon>
        <taxon>Musaceae</taxon>
        <taxon>Ensete</taxon>
    </lineage>
</organism>
<name>A0A426ZGT8_ENSVE</name>
<dbReference type="AlphaFoldDB" id="A0A426ZGT8"/>
<evidence type="ECO:0000313" key="1">
    <source>
        <dbReference type="EMBL" id="RRT63171.1"/>
    </source>
</evidence>
<sequence length="77" mass="8662">MRFYSNCYRVPVPEILTAPVAYHVVVLRHSFRGPHGQAQSHRVGHVVGPDVRGRRDVAARSTFVISFPLPRRPSRGS</sequence>
<reference evidence="1 2" key="1">
    <citation type="journal article" date="2014" name="Agronomy (Basel)">
        <title>A Draft Genome Sequence for Ensete ventricosum, the Drought-Tolerant Tree Against Hunger.</title>
        <authorList>
            <person name="Harrison J."/>
            <person name="Moore K.A."/>
            <person name="Paszkiewicz K."/>
            <person name="Jones T."/>
            <person name="Grant M."/>
            <person name="Ambacheew D."/>
            <person name="Muzemil S."/>
            <person name="Studholme D.J."/>
        </authorList>
    </citation>
    <scope>NUCLEOTIDE SEQUENCE [LARGE SCALE GENOMIC DNA]</scope>
</reference>
<accession>A0A426ZGT8</accession>
<protein>
    <submittedName>
        <fullName evidence="1">Uncharacterized protein</fullName>
    </submittedName>
</protein>
<dbReference type="EMBL" id="AMZH03006692">
    <property type="protein sequence ID" value="RRT63171.1"/>
    <property type="molecule type" value="Genomic_DNA"/>
</dbReference>
<evidence type="ECO:0000313" key="2">
    <source>
        <dbReference type="Proteomes" id="UP000287651"/>
    </source>
</evidence>
<proteinExistence type="predicted"/>